<evidence type="ECO:0000256" key="5">
    <source>
        <dbReference type="RuleBase" id="RU362123"/>
    </source>
</evidence>
<dbReference type="Gene3D" id="3.30.1150.10">
    <property type="match status" value="1"/>
</dbReference>
<keyword evidence="9" id="KW-1185">Reference proteome</keyword>
<feature type="compositionally biased region" description="Gly residues" evidence="6">
    <location>
        <begin position="124"/>
        <end position="152"/>
    </location>
</feature>
<name>A0ABT3JCG4_9SPHN</name>
<dbReference type="InterPro" id="IPR037682">
    <property type="entry name" value="TonB_C"/>
</dbReference>
<evidence type="ECO:0000256" key="4">
    <source>
        <dbReference type="ARBA" id="ARBA00023136"/>
    </source>
</evidence>
<reference evidence="8 9" key="1">
    <citation type="submission" date="2022-10" db="EMBL/GenBank/DDBJ databases">
        <title>Sphingomonas sp.</title>
        <authorList>
            <person name="Jin C."/>
        </authorList>
    </citation>
    <scope>NUCLEOTIDE SEQUENCE [LARGE SCALE GENOMIC DNA]</scope>
    <source>
        <strain evidence="8 9">BN140010</strain>
    </source>
</reference>
<dbReference type="NCBIfam" id="TIGR01352">
    <property type="entry name" value="tonB_Cterm"/>
    <property type="match status" value="1"/>
</dbReference>
<organism evidence="8 9">
    <name type="scientific">Sphingomonas arvum</name>
    <dbReference type="NCBI Taxonomy" id="2992113"/>
    <lineage>
        <taxon>Bacteria</taxon>
        <taxon>Pseudomonadati</taxon>
        <taxon>Pseudomonadota</taxon>
        <taxon>Alphaproteobacteria</taxon>
        <taxon>Sphingomonadales</taxon>
        <taxon>Sphingomonadaceae</taxon>
        <taxon>Sphingomonas</taxon>
    </lineage>
</organism>
<dbReference type="InterPro" id="IPR003538">
    <property type="entry name" value="TonB"/>
</dbReference>
<keyword evidence="5" id="KW-1003">Cell membrane</keyword>
<gene>
    <name evidence="8" type="ORF">OMW55_02135</name>
</gene>
<feature type="region of interest" description="Disordered" evidence="6">
    <location>
        <begin position="111"/>
        <end position="173"/>
    </location>
</feature>
<protein>
    <recommendedName>
        <fullName evidence="5">Protein TonB</fullName>
    </recommendedName>
</protein>
<dbReference type="PRINTS" id="PR01374">
    <property type="entry name" value="TONBPROTEIN"/>
</dbReference>
<feature type="compositionally biased region" description="Polar residues" evidence="6">
    <location>
        <begin position="73"/>
        <end position="85"/>
    </location>
</feature>
<dbReference type="RefSeq" id="WP_264880458.1">
    <property type="nucleotide sequence ID" value="NZ_JAPDOB010000001.1"/>
</dbReference>
<comment type="subcellular location">
    <subcellularLocation>
        <location evidence="5">Cell inner membrane</location>
        <topology evidence="5">Single-pass membrane protein</topology>
        <orientation evidence="5">Periplasmic side</orientation>
    </subcellularLocation>
    <subcellularLocation>
        <location evidence="1">Membrane</location>
        <topology evidence="1">Single-pass membrane protein</topology>
    </subcellularLocation>
</comment>
<feature type="domain" description="TonB C-terminal" evidence="7">
    <location>
        <begin position="180"/>
        <end position="236"/>
    </location>
</feature>
<keyword evidence="5" id="KW-0735">Signal-anchor</keyword>
<comment type="function">
    <text evidence="5">Interacts with outer membrane receptor proteins that carry out high-affinity binding and energy dependent uptake into the periplasmic space of specific substrates. It could act to transduce energy from the cytoplasmic membrane to specific energy-requiring processes in the outer membrane, resulting in the release into the periplasm of ligands bound by these outer membrane proteins.</text>
</comment>
<feature type="compositionally biased region" description="Pro residues" evidence="6">
    <location>
        <begin position="55"/>
        <end position="65"/>
    </location>
</feature>
<sequence>MQRPSSLRPRDRAGAIAAVLLVHVAILAVLLASGRVPLGGQVQASAIETFDVAETPPPPPQPPPPERPREQVGQASPPNLKSQATPVVAPDPVVSLPPTTPVIAAEVPAQGAAPTQGAAPIPGPGTGAGGLGNGTGAGGSGSGPGSGSGGIATGPRQIAGSISRRDYPRELEGSDVPQEVVRLQYTIGADGRVHDCRILQSSGAPLLDQRTCELYEQRYRYEPARDAAGQPVPITVRAVRSWFRRGRLF</sequence>
<dbReference type="Pfam" id="PF03544">
    <property type="entry name" value="TonB_C"/>
    <property type="match status" value="1"/>
</dbReference>
<keyword evidence="2" id="KW-0812">Transmembrane</keyword>
<keyword evidence="5" id="KW-0653">Protein transport</keyword>
<dbReference type="EMBL" id="JAPDOB010000001">
    <property type="protein sequence ID" value="MCW3796609.1"/>
    <property type="molecule type" value="Genomic_DNA"/>
</dbReference>
<evidence type="ECO:0000313" key="8">
    <source>
        <dbReference type="EMBL" id="MCW3796609.1"/>
    </source>
</evidence>
<keyword evidence="3" id="KW-1133">Transmembrane helix</keyword>
<comment type="similarity">
    <text evidence="5">Belongs to the TonB family.</text>
</comment>
<evidence type="ECO:0000259" key="7">
    <source>
        <dbReference type="Pfam" id="PF03544"/>
    </source>
</evidence>
<dbReference type="InterPro" id="IPR006260">
    <property type="entry name" value="TonB/TolA_C"/>
</dbReference>
<dbReference type="SUPFAM" id="SSF74653">
    <property type="entry name" value="TolA/TonB C-terminal domain"/>
    <property type="match status" value="1"/>
</dbReference>
<feature type="compositionally biased region" description="Low complexity" evidence="6">
    <location>
        <begin position="111"/>
        <end position="120"/>
    </location>
</feature>
<evidence type="ECO:0000256" key="2">
    <source>
        <dbReference type="ARBA" id="ARBA00022692"/>
    </source>
</evidence>
<feature type="region of interest" description="Disordered" evidence="6">
    <location>
        <begin position="51"/>
        <end position="93"/>
    </location>
</feature>
<evidence type="ECO:0000256" key="3">
    <source>
        <dbReference type="ARBA" id="ARBA00022989"/>
    </source>
</evidence>
<evidence type="ECO:0000256" key="1">
    <source>
        <dbReference type="ARBA" id="ARBA00004167"/>
    </source>
</evidence>
<accession>A0ABT3JCG4</accession>
<dbReference type="Proteomes" id="UP001526246">
    <property type="component" value="Unassembled WGS sequence"/>
</dbReference>
<evidence type="ECO:0000256" key="6">
    <source>
        <dbReference type="SAM" id="MobiDB-lite"/>
    </source>
</evidence>
<keyword evidence="5" id="KW-0813">Transport</keyword>
<keyword evidence="5" id="KW-0997">Cell inner membrane</keyword>
<feature type="compositionally biased region" description="Basic and acidic residues" evidence="6">
    <location>
        <begin position="163"/>
        <end position="172"/>
    </location>
</feature>
<comment type="caution">
    <text evidence="8">The sequence shown here is derived from an EMBL/GenBank/DDBJ whole genome shotgun (WGS) entry which is preliminary data.</text>
</comment>
<evidence type="ECO:0000313" key="9">
    <source>
        <dbReference type="Proteomes" id="UP001526246"/>
    </source>
</evidence>
<proteinExistence type="inferred from homology"/>
<keyword evidence="4" id="KW-0472">Membrane</keyword>